<sequence length="335" mass="34490">MAIDLSNPAGPDKARPTAAPQHRVHWARTLVDHGPELSLLVLCVALSLATDTFFSFRNLLNVLDQLTVLGIMALGMTAVIVIGGIDLSVGSVLALSMMVMGWLSNVVGIPMPLAILAALGMGAICGLGSGLLITHARLPAFIATLATMSICRGLANMVTDGSQIVGYPDWFSAMSINRYFGFLSITVGLFIVLTIAAAIFMKYRAAGRSLYAIGGSAEVARLAGIPVRKVTLAVYTVCGLLAGLAGAVMSTRLDSSQPSGGLGYELDTIAAVVIGGASLSGGVGTIWGTLMGVLTIGVLRNGLNLLGVSPFVQQVVIGGVIVLAVAVDSNKRRIG</sequence>
<keyword evidence="6 9" id="KW-1133">Transmembrane helix</keyword>
<reference evidence="10 11" key="1">
    <citation type="submission" date="2023-07" db="EMBL/GenBank/DDBJ databases">
        <title>Sorghum-associated microbial communities from plants grown in Nebraska, USA.</title>
        <authorList>
            <person name="Schachtman D."/>
        </authorList>
    </citation>
    <scope>NUCLEOTIDE SEQUENCE [LARGE SCALE GENOMIC DNA]</scope>
    <source>
        <strain evidence="10 11">BE313</strain>
    </source>
</reference>
<keyword evidence="5 9" id="KW-0812">Transmembrane</keyword>
<keyword evidence="3" id="KW-1003">Cell membrane</keyword>
<keyword evidence="11" id="KW-1185">Reference proteome</keyword>
<dbReference type="InterPro" id="IPR001851">
    <property type="entry name" value="ABC_transp_permease"/>
</dbReference>
<feature type="transmembrane region" description="Helical" evidence="9">
    <location>
        <begin position="113"/>
        <end position="133"/>
    </location>
</feature>
<comment type="subcellular location">
    <subcellularLocation>
        <location evidence="1">Cell membrane</location>
        <topology evidence="1">Multi-pass membrane protein</topology>
    </subcellularLocation>
</comment>
<keyword evidence="2" id="KW-0813">Transport</keyword>
<evidence type="ECO:0000256" key="1">
    <source>
        <dbReference type="ARBA" id="ARBA00004651"/>
    </source>
</evidence>
<evidence type="ECO:0000313" key="11">
    <source>
        <dbReference type="Proteomes" id="UP001180487"/>
    </source>
</evidence>
<organism evidence="10 11">
    <name type="scientific">Rhodoferax ferrireducens</name>
    <dbReference type="NCBI Taxonomy" id="192843"/>
    <lineage>
        <taxon>Bacteria</taxon>
        <taxon>Pseudomonadati</taxon>
        <taxon>Pseudomonadota</taxon>
        <taxon>Betaproteobacteria</taxon>
        <taxon>Burkholderiales</taxon>
        <taxon>Comamonadaceae</taxon>
        <taxon>Rhodoferax</taxon>
    </lineage>
</organism>
<feature type="transmembrane region" description="Helical" evidence="9">
    <location>
        <begin position="305"/>
        <end position="327"/>
    </location>
</feature>
<evidence type="ECO:0000256" key="4">
    <source>
        <dbReference type="ARBA" id="ARBA00022519"/>
    </source>
</evidence>
<feature type="transmembrane region" description="Helical" evidence="9">
    <location>
        <begin position="37"/>
        <end position="56"/>
    </location>
</feature>
<comment type="caution">
    <text evidence="10">The sequence shown here is derived from an EMBL/GenBank/DDBJ whole genome shotgun (WGS) entry which is preliminary data.</text>
</comment>
<keyword evidence="7 9" id="KW-0472">Membrane</keyword>
<evidence type="ECO:0000256" key="5">
    <source>
        <dbReference type="ARBA" id="ARBA00022692"/>
    </source>
</evidence>
<evidence type="ECO:0000256" key="9">
    <source>
        <dbReference type="SAM" id="Phobius"/>
    </source>
</evidence>
<feature type="region of interest" description="Disordered" evidence="8">
    <location>
        <begin position="1"/>
        <end position="20"/>
    </location>
</feature>
<dbReference type="RefSeq" id="WP_310370790.1">
    <property type="nucleotide sequence ID" value="NZ_JAVDXT010000001.1"/>
</dbReference>
<evidence type="ECO:0000256" key="8">
    <source>
        <dbReference type="SAM" id="MobiDB-lite"/>
    </source>
</evidence>
<evidence type="ECO:0000256" key="3">
    <source>
        <dbReference type="ARBA" id="ARBA00022475"/>
    </source>
</evidence>
<dbReference type="PANTHER" id="PTHR32196:SF21">
    <property type="entry name" value="ABC TRANSPORTER PERMEASE PROTEIN YPHD-RELATED"/>
    <property type="match status" value="1"/>
</dbReference>
<feature type="transmembrane region" description="Helical" evidence="9">
    <location>
        <begin position="68"/>
        <end position="93"/>
    </location>
</feature>
<dbReference type="Pfam" id="PF02653">
    <property type="entry name" value="BPD_transp_2"/>
    <property type="match status" value="1"/>
</dbReference>
<protein>
    <submittedName>
        <fullName evidence="10">Ribose transport system permease protein</fullName>
    </submittedName>
</protein>
<dbReference type="Proteomes" id="UP001180487">
    <property type="component" value="Unassembled WGS sequence"/>
</dbReference>
<dbReference type="EMBL" id="JAVDXT010000001">
    <property type="protein sequence ID" value="MDR7376092.1"/>
    <property type="molecule type" value="Genomic_DNA"/>
</dbReference>
<feature type="transmembrane region" description="Helical" evidence="9">
    <location>
        <begin position="179"/>
        <end position="201"/>
    </location>
</feature>
<feature type="transmembrane region" description="Helical" evidence="9">
    <location>
        <begin position="230"/>
        <end position="249"/>
    </location>
</feature>
<evidence type="ECO:0000256" key="2">
    <source>
        <dbReference type="ARBA" id="ARBA00022448"/>
    </source>
</evidence>
<feature type="transmembrane region" description="Helical" evidence="9">
    <location>
        <begin position="140"/>
        <end position="159"/>
    </location>
</feature>
<gene>
    <name evidence="10" type="ORF">J2X19_000750</name>
</gene>
<feature type="transmembrane region" description="Helical" evidence="9">
    <location>
        <begin position="269"/>
        <end position="293"/>
    </location>
</feature>
<keyword evidence="4" id="KW-0997">Cell inner membrane</keyword>
<dbReference type="PANTHER" id="PTHR32196">
    <property type="entry name" value="ABC TRANSPORTER PERMEASE PROTEIN YPHD-RELATED-RELATED"/>
    <property type="match status" value="1"/>
</dbReference>
<evidence type="ECO:0000256" key="7">
    <source>
        <dbReference type="ARBA" id="ARBA00023136"/>
    </source>
</evidence>
<evidence type="ECO:0000313" key="10">
    <source>
        <dbReference type="EMBL" id="MDR7376092.1"/>
    </source>
</evidence>
<dbReference type="CDD" id="cd06579">
    <property type="entry name" value="TM_PBP1_transp_AraH_like"/>
    <property type="match status" value="1"/>
</dbReference>
<accession>A0ABU2C434</accession>
<proteinExistence type="predicted"/>
<name>A0ABU2C434_9BURK</name>
<evidence type="ECO:0000256" key="6">
    <source>
        <dbReference type="ARBA" id="ARBA00022989"/>
    </source>
</evidence>